<comment type="caution">
    <text evidence="2">The sequence shown here is derived from an EMBL/GenBank/DDBJ whole genome shotgun (WGS) entry which is preliminary data.</text>
</comment>
<proteinExistence type="predicted"/>
<dbReference type="AlphaFoldDB" id="A0AAD4EAB0"/>
<protein>
    <submittedName>
        <fullName evidence="2">Uncharacterized protein</fullName>
    </submittedName>
</protein>
<sequence length="203" mass="22229">MRRRPKEAPKKNPQQLIASQETSPTPAAVHLHLALWSGVLETLVSLTQPKIDLYAFPSVYQNGLAQVVGSARGPGAVSSRSPGPWSVVLRLCRSQSWIEKAVASRYRGLALVPLSVLPVPSGVLETLVFPTQLLASNYQPQCNSYVAHLICSCCCAGQFCCGGRRNKNSLQLRQLLQQCVDFPLGNKLKFQRRGLSGTDRGRF</sequence>
<feature type="region of interest" description="Disordered" evidence="1">
    <location>
        <begin position="1"/>
        <end position="22"/>
    </location>
</feature>
<evidence type="ECO:0000313" key="2">
    <source>
        <dbReference type="EMBL" id="KAG1902282.1"/>
    </source>
</evidence>
<feature type="compositionally biased region" description="Basic and acidic residues" evidence="1">
    <location>
        <begin position="1"/>
        <end position="10"/>
    </location>
</feature>
<dbReference type="Proteomes" id="UP001195769">
    <property type="component" value="Unassembled WGS sequence"/>
</dbReference>
<evidence type="ECO:0000313" key="3">
    <source>
        <dbReference type="Proteomes" id="UP001195769"/>
    </source>
</evidence>
<reference evidence="2" key="1">
    <citation type="journal article" date="2020" name="New Phytol.">
        <title>Comparative genomics reveals dynamic genome evolution in host specialist ectomycorrhizal fungi.</title>
        <authorList>
            <person name="Lofgren L.A."/>
            <person name="Nguyen N.H."/>
            <person name="Vilgalys R."/>
            <person name="Ruytinx J."/>
            <person name="Liao H.L."/>
            <person name="Branco S."/>
            <person name="Kuo A."/>
            <person name="LaButti K."/>
            <person name="Lipzen A."/>
            <person name="Andreopoulos W."/>
            <person name="Pangilinan J."/>
            <person name="Riley R."/>
            <person name="Hundley H."/>
            <person name="Na H."/>
            <person name="Barry K."/>
            <person name="Grigoriev I.V."/>
            <person name="Stajich J.E."/>
            <person name="Kennedy P.G."/>
        </authorList>
    </citation>
    <scope>NUCLEOTIDE SEQUENCE</scope>
    <source>
        <strain evidence="2">FC203</strain>
    </source>
</reference>
<keyword evidence="3" id="KW-1185">Reference proteome</keyword>
<accession>A0AAD4EAB0</accession>
<dbReference type="GeneID" id="64665115"/>
<name>A0AAD4EAB0_9AGAM</name>
<dbReference type="EMBL" id="JABBWK010000018">
    <property type="protein sequence ID" value="KAG1902282.1"/>
    <property type="molecule type" value="Genomic_DNA"/>
</dbReference>
<evidence type="ECO:0000256" key="1">
    <source>
        <dbReference type="SAM" id="MobiDB-lite"/>
    </source>
</evidence>
<gene>
    <name evidence="2" type="ORF">F5891DRAFT_181449</name>
</gene>
<organism evidence="2 3">
    <name type="scientific">Suillus fuscotomentosus</name>
    <dbReference type="NCBI Taxonomy" id="1912939"/>
    <lineage>
        <taxon>Eukaryota</taxon>
        <taxon>Fungi</taxon>
        <taxon>Dikarya</taxon>
        <taxon>Basidiomycota</taxon>
        <taxon>Agaricomycotina</taxon>
        <taxon>Agaricomycetes</taxon>
        <taxon>Agaricomycetidae</taxon>
        <taxon>Boletales</taxon>
        <taxon>Suillineae</taxon>
        <taxon>Suillaceae</taxon>
        <taxon>Suillus</taxon>
    </lineage>
</organism>
<feature type="compositionally biased region" description="Polar residues" evidence="1">
    <location>
        <begin position="12"/>
        <end position="22"/>
    </location>
</feature>
<dbReference type="RefSeq" id="XP_041227857.1">
    <property type="nucleotide sequence ID" value="XM_041370817.1"/>
</dbReference>